<dbReference type="InterPro" id="IPR000847">
    <property type="entry name" value="LysR_HTH_N"/>
</dbReference>
<keyword evidence="2" id="KW-0805">Transcription regulation</keyword>
<dbReference type="SUPFAM" id="SSF46785">
    <property type="entry name" value="Winged helix' DNA-binding domain"/>
    <property type="match status" value="1"/>
</dbReference>
<dbReference type="InterPro" id="IPR036388">
    <property type="entry name" value="WH-like_DNA-bd_sf"/>
</dbReference>
<gene>
    <name evidence="6" type="ORF">A361_27730</name>
</gene>
<dbReference type="RefSeq" id="WP_019380926.1">
    <property type="nucleotide sequence ID" value="NZ_CP015507.1"/>
</dbReference>
<evidence type="ECO:0000256" key="4">
    <source>
        <dbReference type="ARBA" id="ARBA00023163"/>
    </source>
</evidence>
<dbReference type="Pfam" id="PF03466">
    <property type="entry name" value="LysR_substrate"/>
    <property type="match status" value="1"/>
</dbReference>
<dbReference type="InterPro" id="IPR005119">
    <property type="entry name" value="LysR_subst-bd"/>
</dbReference>
<proteinExistence type="inferred from homology"/>
<dbReference type="GO" id="GO:0000976">
    <property type="term" value="F:transcription cis-regulatory region binding"/>
    <property type="evidence" value="ECO:0007669"/>
    <property type="project" value="TreeGrafter"/>
</dbReference>
<dbReference type="SUPFAM" id="SSF53850">
    <property type="entry name" value="Periplasmic binding protein-like II"/>
    <property type="match status" value="1"/>
</dbReference>
<feature type="domain" description="HTH lysR-type" evidence="5">
    <location>
        <begin position="1"/>
        <end position="58"/>
    </location>
</feature>
<keyword evidence="3" id="KW-0238">DNA-binding</keyword>
<dbReference type="Pfam" id="PF00126">
    <property type="entry name" value="HTH_1"/>
    <property type="match status" value="1"/>
</dbReference>
<dbReference type="eggNOG" id="COG0583">
    <property type="taxonomic scope" value="Bacteria"/>
</dbReference>
<comment type="similarity">
    <text evidence="1">Belongs to the LysR transcriptional regulatory family.</text>
</comment>
<evidence type="ECO:0000313" key="6">
    <source>
        <dbReference type="EMBL" id="AND42967.1"/>
    </source>
</evidence>
<geneLocation type="plasmid" evidence="7">
    <name>pbo1</name>
</geneLocation>
<dbReference type="Proteomes" id="UP000077856">
    <property type="component" value="Plasmid pBO1"/>
</dbReference>
<dbReference type="EMBL" id="CP015507">
    <property type="protein sequence ID" value="AND42967.1"/>
    <property type="molecule type" value="Genomic_DNA"/>
</dbReference>
<protein>
    <recommendedName>
        <fullName evidence="5">HTH lysR-type domain-containing protein</fullName>
    </recommendedName>
</protein>
<sequence length="290" mass="33405">MDIEQLKAFIFVANTKSFTRTAEILNVVQSTVTSRIQMLEKQLGKDLFERDKRNIKLTESGSVFLPYAERILELNNEGLKAIQLENGFRDHLIIGTTHALWDYVLFESIDNFQQTHPEVSLTLVTEHSDILIRKMIDGLIDVAIVFYPINHANIIMELIIEDSFVLVADSNFTIPDHFVLRKDLKNYNYIHLNWGGTFTGWFREVSSNQDCHLQVDHVSLLLKFLKTRNGLGFLPNAVAKRLIQQDEVVIVPFHTDIAVPKRSIYLLKRKMTKSMESSELLTNVLKEAFL</sequence>
<dbReference type="Gene3D" id="1.10.10.10">
    <property type="entry name" value="Winged helix-like DNA-binding domain superfamily/Winged helix DNA-binding domain"/>
    <property type="match status" value="1"/>
</dbReference>
<dbReference type="PROSITE" id="PS50931">
    <property type="entry name" value="HTH_LYSR"/>
    <property type="match status" value="1"/>
</dbReference>
<dbReference type="PRINTS" id="PR00039">
    <property type="entry name" value="HTHLYSR"/>
</dbReference>
<dbReference type="PANTHER" id="PTHR30126">
    <property type="entry name" value="HTH-TYPE TRANSCRIPTIONAL REGULATOR"/>
    <property type="match status" value="1"/>
</dbReference>
<evidence type="ECO:0000256" key="3">
    <source>
        <dbReference type="ARBA" id="ARBA00023125"/>
    </source>
</evidence>
<dbReference type="KEGG" id="bon:A361_27730"/>
<keyword evidence="6" id="KW-0614">Plasmid</keyword>
<organism evidence="6 7">
    <name type="scientific">Cytobacillus oceanisediminis 2691</name>
    <dbReference type="NCBI Taxonomy" id="1196031"/>
    <lineage>
        <taxon>Bacteria</taxon>
        <taxon>Bacillati</taxon>
        <taxon>Bacillota</taxon>
        <taxon>Bacilli</taxon>
        <taxon>Bacillales</taxon>
        <taxon>Bacillaceae</taxon>
        <taxon>Cytobacillus</taxon>
    </lineage>
</organism>
<evidence type="ECO:0000313" key="7">
    <source>
        <dbReference type="Proteomes" id="UP000077856"/>
    </source>
</evidence>
<reference evidence="6 7" key="1">
    <citation type="submission" date="2016-04" db="EMBL/GenBank/DDBJ databases">
        <title>Complete genome sequence of Bacillus oceanisediminis strain 2691.</title>
        <authorList>
            <person name="Jeong H."/>
            <person name="Kim H.J."/>
            <person name="Lee D.-W."/>
        </authorList>
    </citation>
    <scope>NUCLEOTIDE SEQUENCE [LARGE SCALE GENOMIC DNA]</scope>
    <source>
        <strain evidence="6 7">2691</strain>
        <plasmid evidence="7">pbo1</plasmid>
    </source>
</reference>
<evidence type="ECO:0000259" key="5">
    <source>
        <dbReference type="PROSITE" id="PS50931"/>
    </source>
</evidence>
<evidence type="ECO:0000256" key="1">
    <source>
        <dbReference type="ARBA" id="ARBA00009437"/>
    </source>
</evidence>
<dbReference type="PANTHER" id="PTHR30126:SF40">
    <property type="entry name" value="HTH-TYPE TRANSCRIPTIONAL REGULATOR GLTR"/>
    <property type="match status" value="1"/>
</dbReference>
<keyword evidence="4" id="KW-0804">Transcription</keyword>
<dbReference type="FunFam" id="1.10.10.10:FF:000001">
    <property type="entry name" value="LysR family transcriptional regulator"/>
    <property type="match status" value="1"/>
</dbReference>
<name>A0A160MHK2_9BACI</name>
<evidence type="ECO:0000256" key="2">
    <source>
        <dbReference type="ARBA" id="ARBA00023015"/>
    </source>
</evidence>
<dbReference type="GO" id="GO:0003700">
    <property type="term" value="F:DNA-binding transcription factor activity"/>
    <property type="evidence" value="ECO:0007669"/>
    <property type="project" value="InterPro"/>
</dbReference>
<dbReference type="Gene3D" id="3.40.190.290">
    <property type="match status" value="1"/>
</dbReference>
<accession>A0A160MHK2</accession>
<dbReference type="InterPro" id="IPR036390">
    <property type="entry name" value="WH_DNA-bd_sf"/>
</dbReference>
<dbReference type="AlphaFoldDB" id="A0A160MHK2"/>
<dbReference type="CDD" id="cd05466">
    <property type="entry name" value="PBP2_LTTR_substrate"/>
    <property type="match status" value="1"/>
</dbReference>